<accession>A0A6B8KBT2</accession>
<sequence length="83" mass="8847">MRAVYFASVRERIGVTEEDIDPPAEVATVAQLIDWLAGRGEGYAAAFANSKTIRAAIDKAHARPDSPISAAREVAFFPPMTGG</sequence>
<dbReference type="Gene3D" id="3.10.20.30">
    <property type="match status" value="1"/>
</dbReference>
<proteinExistence type="predicted"/>
<dbReference type="AlphaFoldDB" id="A0A6B8KBT2"/>
<keyword evidence="2" id="KW-1185">Reference proteome</keyword>
<name>A0A6B8KBT2_9HYPH</name>
<dbReference type="NCBIfam" id="TIGR01682">
    <property type="entry name" value="moaD"/>
    <property type="match status" value="1"/>
</dbReference>
<dbReference type="InterPro" id="IPR016155">
    <property type="entry name" value="Mopterin_synth/thiamin_S_b"/>
</dbReference>
<dbReference type="SUPFAM" id="SSF54285">
    <property type="entry name" value="MoaD/ThiS"/>
    <property type="match status" value="1"/>
</dbReference>
<dbReference type="Proteomes" id="UP000309061">
    <property type="component" value="Chromosome"/>
</dbReference>
<reference evidence="1 2" key="1">
    <citation type="submission" date="2019-11" db="EMBL/GenBank/DDBJ databases">
        <title>The genome sequence of Methylocystis heyeri.</title>
        <authorList>
            <person name="Oshkin I.Y."/>
            <person name="Miroshnikov K."/>
            <person name="Dedysh S.N."/>
        </authorList>
    </citation>
    <scope>NUCLEOTIDE SEQUENCE [LARGE SCALE GENOMIC DNA]</scope>
    <source>
        <strain evidence="1 2">H2</strain>
    </source>
</reference>
<evidence type="ECO:0000313" key="1">
    <source>
        <dbReference type="EMBL" id="QGM44501.1"/>
    </source>
</evidence>
<dbReference type="RefSeq" id="WP_136494803.1">
    <property type="nucleotide sequence ID" value="NZ_CP046052.1"/>
</dbReference>
<dbReference type="InterPro" id="IPR012675">
    <property type="entry name" value="Beta-grasp_dom_sf"/>
</dbReference>
<dbReference type="KEGG" id="mhey:H2LOC_001640"/>
<dbReference type="InterPro" id="IPR003749">
    <property type="entry name" value="ThiS/MoaD-like"/>
</dbReference>
<organism evidence="1 2">
    <name type="scientific">Methylocystis heyeri</name>
    <dbReference type="NCBI Taxonomy" id="391905"/>
    <lineage>
        <taxon>Bacteria</taxon>
        <taxon>Pseudomonadati</taxon>
        <taxon>Pseudomonadota</taxon>
        <taxon>Alphaproteobacteria</taxon>
        <taxon>Hyphomicrobiales</taxon>
        <taxon>Methylocystaceae</taxon>
        <taxon>Methylocystis</taxon>
    </lineage>
</organism>
<dbReference type="EMBL" id="CP046052">
    <property type="protein sequence ID" value="QGM44501.1"/>
    <property type="molecule type" value="Genomic_DNA"/>
</dbReference>
<gene>
    <name evidence="1" type="primary">moaD</name>
    <name evidence="1" type="ORF">H2LOC_001640</name>
</gene>
<evidence type="ECO:0000313" key="2">
    <source>
        <dbReference type="Proteomes" id="UP000309061"/>
    </source>
</evidence>
<protein>
    <submittedName>
        <fullName evidence="1">Molybdopterin converting factor subunit 1</fullName>
    </submittedName>
</protein>
<dbReference type="CDD" id="cd00754">
    <property type="entry name" value="Ubl_MoaD"/>
    <property type="match status" value="1"/>
</dbReference>
<dbReference type="OrthoDB" id="9800712at2"/>
<dbReference type="Pfam" id="PF02597">
    <property type="entry name" value="ThiS"/>
    <property type="match status" value="1"/>
</dbReference>